<reference evidence="2" key="1">
    <citation type="submission" date="2018-04" db="EMBL/GenBank/DDBJ databases">
        <title>Whole genome sequencing of Hypsizygus marmoreus.</title>
        <authorList>
            <person name="Choi I.-G."/>
            <person name="Min B."/>
            <person name="Kim J.-G."/>
            <person name="Kim S."/>
            <person name="Oh Y.-L."/>
            <person name="Kong W.-S."/>
            <person name="Park H."/>
            <person name="Jeong J."/>
            <person name="Song E.-S."/>
        </authorList>
    </citation>
    <scope>NUCLEOTIDE SEQUENCE [LARGE SCALE GENOMIC DNA]</scope>
    <source>
        <strain evidence="2">51987-8</strain>
    </source>
</reference>
<evidence type="ECO:0000313" key="3">
    <source>
        <dbReference type="Proteomes" id="UP000076154"/>
    </source>
</evidence>
<sequence length="285" mass="31036">MIPIYPCAAVNLTLETIVEAVYHDLGAGTIRSVAQNSIKMATTLTNYIPNPRVLWPTIRPTYIFLTTLLATIQCVVAAPAVLERRAPNLQISLRETHKKTIRWHFALIVHAPGAATRTAQTVYEHAIDEKCMAFDDSRKASSSTEQITVTATLLSNGAPDDDTLRNRVKAIMKAVPPASQDSIGTGVFQNCFDFTVEAVRQLNANGYISADDYQKFRAYYDHDNYAKQVKDKTNAGTMKYCARGIANGCTPRAKPGAKGGAASPKVAAKPKPKSAGKPVPKKRQS</sequence>
<dbReference type="OrthoDB" id="3064493at2759"/>
<dbReference type="InParanoid" id="A0A369K984"/>
<dbReference type="AlphaFoldDB" id="A0A369K984"/>
<dbReference type="EMBL" id="LUEZ02000009">
    <property type="protein sequence ID" value="RDB30010.1"/>
    <property type="molecule type" value="Genomic_DNA"/>
</dbReference>
<gene>
    <name evidence="2" type="ORF">Hypma_014008</name>
</gene>
<protein>
    <submittedName>
        <fullName evidence="2">Uncharacterized protein</fullName>
    </submittedName>
</protein>
<feature type="compositionally biased region" description="Basic residues" evidence="1">
    <location>
        <begin position="268"/>
        <end position="285"/>
    </location>
</feature>
<dbReference type="STRING" id="39966.A0A369K984"/>
<feature type="compositionally biased region" description="Low complexity" evidence="1">
    <location>
        <begin position="253"/>
        <end position="267"/>
    </location>
</feature>
<evidence type="ECO:0000256" key="1">
    <source>
        <dbReference type="SAM" id="MobiDB-lite"/>
    </source>
</evidence>
<comment type="caution">
    <text evidence="2">The sequence shown here is derived from an EMBL/GenBank/DDBJ whole genome shotgun (WGS) entry which is preliminary data.</text>
</comment>
<evidence type="ECO:0000313" key="2">
    <source>
        <dbReference type="EMBL" id="RDB30010.1"/>
    </source>
</evidence>
<organism evidence="2 3">
    <name type="scientific">Hypsizygus marmoreus</name>
    <name type="common">White beech mushroom</name>
    <name type="synonym">Agaricus marmoreus</name>
    <dbReference type="NCBI Taxonomy" id="39966"/>
    <lineage>
        <taxon>Eukaryota</taxon>
        <taxon>Fungi</taxon>
        <taxon>Dikarya</taxon>
        <taxon>Basidiomycota</taxon>
        <taxon>Agaricomycotina</taxon>
        <taxon>Agaricomycetes</taxon>
        <taxon>Agaricomycetidae</taxon>
        <taxon>Agaricales</taxon>
        <taxon>Tricholomatineae</taxon>
        <taxon>Lyophyllaceae</taxon>
        <taxon>Hypsizygus</taxon>
    </lineage>
</organism>
<name>A0A369K984_HYPMA</name>
<proteinExistence type="predicted"/>
<keyword evidence="3" id="KW-1185">Reference proteome</keyword>
<accession>A0A369K984</accession>
<dbReference type="Proteomes" id="UP000076154">
    <property type="component" value="Unassembled WGS sequence"/>
</dbReference>
<feature type="region of interest" description="Disordered" evidence="1">
    <location>
        <begin position="252"/>
        <end position="285"/>
    </location>
</feature>